<organism evidence="2 3">
    <name type="scientific">Kitasatospora cineracea</name>
    <dbReference type="NCBI Taxonomy" id="88074"/>
    <lineage>
        <taxon>Bacteria</taxon>
        <taxon>Bacillati</taxon>
        <taxon>Actinomycetota</taxon>
        <taxon>Actinomycetes</taxon>
        <taxon>Kitasatosporales</taxon>
        <taxon>Streptomycetaceae</taxon>
        <taxon>Kitasatospora</taxon>
    </lineage>
</organism>
<gene>
    <name evidence="2" type="ORF">EDD39_5842</name>
</gene>
<evidence type="ECO:0000313" key="3">
    <source>
        <dbReference type="Proteomes" id="UP000267408"/>
    </source>
</evidence>
<name>A0A8G1UBG1_9ACTN</name>
<dbReference type="InterPro" id="IPR057170">
    <property type="entry name" value="DUF7848"/>
</dbReference>
<dbReference type="OrthoDB" id="16589at2063"/>
<sequence length="107" mass="11856">MSSMPTRELPSVLTHTDCQETNRIVTRFGGWKLRPDDPRAVPARYVLSCVSEDEDGTKCGETSRPSADVGAVAEWARTHTWLNQDHRSYSLDAASVPMVLVPEDEPA</sequence>
<protein>
    <recommendedName>
        <fullName evidence="1">DUF7848 domain-containing protein</fullName>
    </recommendedName>
</protein>
<dbReference type="RefSeq" id="WP_123561765.1">
    <property type="nucleotide sequence ID" value="NZ_RJVJ01000002.1"/>
</dbReference>
<dbReference type="EMBL" id="RJVJ01000002">
    <property type="protein sequence ID" value="ROR37690.1"/>
    <property type="molecule type" value="Genomic_DNA"/>
</dbReference>
<accession>A0A8G1UBG1</accession>
<dbReference type="Pfam" id="PF25232">
    <property type="entry name" value="DUF7848"/>
    <property type="match status" value="1"/>
</dbReference>
<comment type="caution">
    <text evidence="2">The sequence shown here is derived from an EMBL/GenBank/DDBJ whole genome shotgun (WGS) entry which is preliminary data.</text>
</comment>
<dbReference type="Proteomes" id="UP000267408">
    <property type="component" value="Unassembled WGS sequence"/>
</dbReference>
<dbReference type="AlphaFoldDB" id="A0A8G1UBG1"/>
<feature type="domain" description="DUF7848" evidence="1">
    <location>
        <begin position="22"/>
        <end position="92"/>
    </location>
</feature>
<evidence type="ECO:0000313" key="2">
    <source>
        <dbReference type="EMBL" id="ROR37690.1"/>
    </source>
</evidence>
<proteinExistence type="predicted"/>
<evidence type="ECO:0000259" key="1">
    <source>
        <dbReference type="Pfam" id="PF25232"/>
    </source>
</evidence>
<reference evidence="2 3" key="1">
    <citation type="submission" date="2018-11" db="EMBL/GenBank/DDBJ databases">
        <title>Sequencing the genomes of 1000 actinobacteria strains.</title>
        <authorList>
            <person name="Klenk H.-P."/>
        </authorList>
    </citation>
    <scope>NUCLEOTIDE SEQUENCE [LARGE SCALE GENOMIC DNA]</scope>
    <source>
        <strain evidence="2 3">DSM 44780</strain>
    </source>
</reference>